<feature type="domain" description="PPC" evidence="7">
    <location>
        <begin position="148"/>
        <end position="286"/>
    </location>
</feature>
<keyword evidence="4 5" id="KW-0539">Nucleus</keyword>
<gene>
    <name evidence="8" type="ORF">KIW84_025350</name>
</gene>
<dbReference type="EMBL" id="JAMSHJ010000002">
    <property type="protein sequence ID" value="KAI5439958.1"/>
    <property type="molecule type" value="Genomic_DNA"/>
</dbReference>
<sequence>MDEREAMAFSDGSGSYYMHRGGGVGGVFQQTPSGFRALPSNAHGGSDGSTYSVEPQHDSFSRGGVSNSIGSSPGALVPYSGEQSVKKKRGRPRKYGPDVPVSLRLSSPMPATDNSTSPSEKRPRGRPRGSGRKQQLAALGEWMNNSAGQAFSPHVITIGVQEDIVAKLLAFSQHRQRALCIMSGTGTVSSVTLRQPASTTISVAFEGRFQILCLSGSYLVAEDGGPQNRTGGISVSLSSPDGHVIGGGVARLVAASPVQVVVCSFVYGGSKAKTTKQGDGSEPQSSDQLASPGSEPSNQNYTASGTGTMWLGSRPGDVKSEHPHTGIDLMHG</sequence>
<dbReference type="InterPro" id="IPR039605">
    <property type="entry name" value="AHL"/>
</dbReference>
<name>A0A9D5BAL7_PEA</name>
<keyword evidence="9" id="KW-1185">Reference proteome</keyword>
<dbReference type="Gramene" id="PSAT_LOCUS7770_t1">
    <property type="protein sequence ID" value="CAL5187525.1"/>
    <property type="gene ID" value="PSAT_LOCUS7770"/>
</dbReference>
<evidence type="ECO:0000313" key="9">
    <source>
        <dbReference type="Proteomes" id="UP001058974"/>
    </source>
</evidence>
<evidence type="ECO:0000256" key="5">
    <source>
        <dbReference type="RuleBase" id="RU367031"/>
    </source>
</evidence>
<keyword evidence="3 5" id="KW-0804">Transcription</keyword>
<evidence type="ECO:0000259" key="7">
    <source>
        <dbReference type="PROSITE" id="PS51742"/>
    </source>
</evidence>
<protein>
    <recommendedName>
        <fullName evidence="5">AT-hook motif nuclear-localized protein</fullName>
    </recommendedName>
</protein>
<comment type="caution">
    <text evidence="8">The sequence shown here is derived from an EMBL/GenBank/DDBJ whole genome shotgun (WGS) entry which is preliminary data.</text>
</comment>
<evidence type="ECO:0000256" key="4">
    <source>
        <dbReference type="ARBA" id="ARBA00023242"/>
    </source>
</evidence>
<dbReference type="Pfam" id="PF03479">
    <property type="entry name" value="PCC"/>
    <property type="match status" value="1"/>
</dbReference>
<dbReference type="Gene3D" id="3.30.1330.80">
    <property type="entry name" value="Hypothetical protein, similar to alpha- acetolactate decarboxylase, domain 2"/>
    <property type="match status" value="1"/>
</dbReference>
<dbReference type="Gramene" id="Psat02G0535000-T1">
    <property type="protein sequence ID" value="KAI5439958.1"/>
    <property type="gene ID" value="KIW84_025350"/>
</dbReference>
<dbReference type="EMBL" id="JAMSHJ010000002">
    <property type="protein sequence ID" value="KAI5439959.1"/>
    <property type="molecule type" value="Genomic_DNA"/>
</dbReference>
<evidence type="ECO:0000256" key="2">
    <source>
        <dbReference type="ARBA" id="ARBA00023125"/>
    </source>
</evidence>
<dbReference type="Gramene" id="Psat02G0535000-T2">
    <property type="protein sequence ID" value="KAI5439959.1"/>
    <property type="gene ID" value="KIW84_025350"/>
</dbReference>
<proteinExistence type="predicted"/>
<dbReference type="AlphaFoldDB" id="A0A9D5BAL7"/>
<comment type="domain">
    <text evidence="5">The PPC domain mediates interactions between AHL proteins.</text>
</comment>
<dbReference type="PROSITE" id="PS51742">
    <property type="entry name" value="PPC"/>
    <property type="match status" value="1"/>
</dbReference>
<dbReference type="GO" id="GO:0005634">
    <property type="term" value="C:nucleus"/>
    <property type="evidence" value="ECO:0007669"/>
    <property type="project" value="UniProtKB-SubCell"/>
</dbReference>
<feature type="compositionally biased region" description="Basic and acidic residues" evidence="6">
    <location>
        <begin position="316"/>
        <end position="332"/>
    </location>
</feature>
<evidence type="ECO:0000256" key="6">
    <source>
        <dbReference type="SAM" id="MobiDB-lite"/>
    </source>
</evidence>
<reference evidence="8 9" key="1">
    <citation type="journal article" date="2022" name="Nat. Genet.">
        <title>Improved pea reference genome and pan-genome highlight genomic features and evolutionary characteristics.</title>
        <authorList>
            <person name="Yang T."/>
            <person name="Liu R."/>
            <person name="Luo Y."/>
            <person name="Hu S."/>
            <person name="Wang D."/>
            <person name="Wang C."/>
            <person name="Pandey M.K."/>
            <person name="Ge S."/>
            <person name="Xu Q."/>
            <person name="Li N."/>
            <person name="Li G."/>
            <person name="Huang Y."/>
            <person name="Saxena R.K."/>
            <person name="Ji Y."/>
            <person name="Li M."/>
            <person name="Yan X."/>
            <person name="He Y."/>
            <person name="Liu Y."/>
            <person name="Wang X."/>
            <person name="Xiang C."/>
            <person name="Varshney R.K."/>
            <person name="Ding H."/>
            <person name="Gao S."/>
            <person name="Zong X."/>
        </authorList>
    </citation>
    <scope>NUCLEOTIDE SEQUENCE [LARGE SCALE GENOMIC DNA]</scope>
    <source>
        <strain evidence="8 9">cv. Zhongwan 6</strain>
    </source>
</reference>
<organism evidence="8 9">
    <name type="scientific">Pisum sativum</name>
    <name type="common">Garden pea</name>
    <name type="synonym">Lathyrus oleraceus</name>
    <dbReference type="NCBI Taxonomy" id="3888"/>
    <lineage>
        <taxon>Eukaryota</taxon>
        <taxon>Viridiplantae</taxon>
        <taxon>Streptophyta</taxon>
        <taxon>Embryophyta</taxon>
        <taxon>Tracheophyta</taxon>
        <taxon>Spermatophyta</taxon>
        <taxon>Magnoliopsida</taxon>
        <taxon>eudicotyledons</taxon>
        <taxon>Gunneridae</taxon>
        <taxon>Pentapetalae</taxon>
        <taxon>rosids</taxon>
        <taxon>fabids</taxon>
        <taxon>Fabales</taxon>
        <taxon>Fabaceae</taxon>
        <taxon>Papilionoideae</taxon>
        <taxon>50 kb inversion clade</taxon>
        <taxon>NPAAA clade</taxon>
        <taxon>Hologalegina</taxon>
        <taxon>IRL clade</taxon>
        <taxon>Fabeae</taxon>
        <taxon>Lathyrus</taxon>
    </lineage>
</organism>
<comment type="subcellular location">
    <subcellularLocation>
        <location evidence="5">Nucleus</location>
    </subcellularLocation>
</comment>
<evidence type="ECO:0000256" key="1">
    <source>
        <dbReference type="ARBA" id="ARBA00023015"/>
    </source>
</evidence>
<dbReference type="PANTHER" id="PTHR31500:SF64">
    <property type="entry name" value="AT-HOOK MOTIF NUCLEAR-LOCALIZED PROTEIN 12-RELATED"/>
    <property type="match status" value="1"/>
</dbReference>
<dbReference type="GO" id="GO:0003680">
    <property type="term" value="F:minor groove of adenine-thymine-rich DNA binding"/>
    <property type="evidence" value="ECO:0007669"/>
    <property type="project" value="UniProtKB-UniRule"/>
</dbReference>
<comment type="function">
    <text evidence="5">Transcription factor that specifically binds AT-rich DNA sequences related to the nuclear matrix attachment regions (MARs).</text>
</comment>
<dbReference type="OrthoDB" id="1101183at2759"/>
<keyword evidence="2 5" id="KW-0238">DNA-binding</keyword>
<feature type="compositionally biased region" description="Polar residues" evidence="6">
    <location>
        <begin position="275"/>
        <end position="307"/>
    </location>
</feature>
<dbReference type="PANTHER" id="PTHR31500">
    <property type="entry name" value="AT-HOOK MOTIF NUCLEAR-LOCALIZED PROTEIN 9"/>
    <property type="match status" value="1"/>
</dbReference>
<accession>A0A9D5BAL7</accession>
<keyword evidence="1 5" id="KW-0805">Transcription regulation</keyword>
<evidence type="ECO:0000313" key="8">
    <source>
        <dbReference type="EMBL" id="KAI5439958.1"/>
    </source>
</evidence>
<evidence type="ECO:0000256" key="3">
    <source>
        <dbReference type="ARBA" id="ARBA00023163"/>
    </source>
</evidence>
<dbReference type="Proteomes" id="UP001058974">
    <property type="component" value="Chromosome 2"/>
</dbReference>
<dbReference type="CDD" id="cd11378">
    <property type="entry name" value="DUF296"/>
    <property type="match status" value="1"/>
</dbReference>
<feature type="region of interest" description="Disordered" evidence="6">
    <location>
        <begin position="20"/>
        <end position="134"/>
    </location>
</feature>
<dbReference type="SUPFAM" id="SSF117856">
    <property type="entry name" value="AF0104/ALDC/Ptd012-like"/>
    <property type="match status" value="1"/>
</dbReference>
<dbReference type="InterPro" id="IPR005175">
    <property type="entry name" value="PPC_dom"/>
</dbReference>
<feature type="region of interest" description="Disordered" evidence="6">
    <location>
        <begin position="273"/>
        <end position="332"/>
    </location>
</feature>